<name>A0AAQ3WYP3_PASNO</name>
<dbReference type="InterPro" id="IPR055296">
    <property type="entry name" value="SRL2-like"/>
</dbReference>
<feature type="region of interest" description="Disordered" evidence="1">
    <location>
        <begin position="43"/>
        <end position="105"/>
    </location>
</feature>
<proteinExistence type="predicted"/>
<evidence type="ECO:0000313" key="2">
    <source>
        <dbReference type="EMBL" id="WVZ78655.1"/>
    </source>
</evidence>
<feature type="region of interest" description="Disordered" evidence="1">
    <location>
        <begin position="1"/>
        <end position="31"/>
    </location>
</feature>
<feature type="compositionally biased region" description="Pro residues" evidence="1">
    <location>
        <begin position="47"/>
        <end position="59"/>
    </location>
</feature>
<dbReference type="EMBL" id="CP144750">
    <property type="protein sequence ID" value="WVZ78655.1"/>
    <property type="molecule type" value="Genomic_DNA"/>
</dbReference>
<evidence type="ECO:0000256" key="1">
    <source>
        <dbReference type="SAM" id="MobiDB-lite"/>
    </source>
</evidence>
<sequence length="1156" mass="127470">MAEVAAAGPHARTAGHHHPYPPLPPCHRGQSRAANNRGVVRACVPLSLPPSPPAPPPAPPHRRASRRVSPDRRRRSGGRPPARTQASRIAPIRHRRSDRPTRRPAGTTMACGNLCYFCPGLTTRSRMPVKRYKKILAEIFPRTQDEEPNERRIGKLCEYASKNPLRVPKITVFLEQRIYRDLRSEQYGFAKVVMLIYRRLLVSCREQMPLFASSLLSIVHTLLDQKRQDDMRIIGCETLFDFAVNQVDGTYQFNLEGLVPRLCEIAQEVGEDERASTLRAAALQSLSAMIWFMGELSHISSEFDNVVQVVLENYKPQKMQNDDQSTNDGDNQSVQEDQKTELPPSPFVISTAPSWENIVNVKGGVNLPGEDARDPKFWSRICVHNMAKLSREATTFRRILECLFRYFGNNSSWLSENGLALCVLLDMQLLVESSGQNMHLMLSLLIKHIEHKAMLKQPDMQLSVVEVAATLAEQSSSMASAATIGAISDLVRHLKRTFHITLGSKDSELVKWNEKFRKGIDECLVQLSKKVSDAGPVLDMMAVMLENIASTAVVARSTAAAVYRTAQIIASVPNLQYQNKVFPEALFHQLLLTMIHPDHEARIAAHRIFAIVLVPSSVSPSIQASPSGQAKKHDMQRTLSRAVSVFSSSAAIFDKLKKDKYSDNSQGENKDNNLPNIGGGIGQPKSQSLPVSQSRRPSMKVPNFSMKRGPSMAIRAPSVSIRAPSISLRGPSMSIRAPSMSVKEDQSSPSKSDEEKESVLVKLSARQITLLLSSIWAQATSPENTPANYEAIAHTYSLLLLFSGSKASTFDALTQSFQAAFSLRSYSLTEADSLAPCRRRSLFTLSTAMIIFSSRAYNVLPLIPICKQMINDRAADPFLRLVDESKLMAVKDSTDDPSKIYGSPEDNANALKSLSEIELSESQSRECIVSTIMNNIANMLDAELHNVRSQLLSDFTPDDMCPMSTQFFEAHIENSSSGSHETGHHQEAMLIDLGNDNDAFGEASEITEASASSVPTSDLLGIDQLLETVGADPAPQAGVVSADIGFKDMTSHCEALTIGKQQKMSAFMSFQQSVQAAGPPSSQPNQMDLVLFQDTQLPQVGAQSTNPFADENLQGYPQDMNRPNGDNPQPDQDFQQQFLKLPAATPYDNFLRAAGC</sequence>
<gene>
    <name evidence="2" type="ORF">U9M48_026334</name>
</gene>
<accession>A0AAQ3WYP3</accession>
<keyword evidence="3" id="KW-1185">Reference proteome</keyword>
<feature type="region of interest" description="Disordered" evidence="1">
    <location>
        <begin position="317"/>
        <end position="346"/>
    </location>
</feature>
<feature type="compositionally biased region" description="Polar residues" evidence="1">
    <location>
        <begin position="684"/>
        <end position="696"/>
    </location>
</feature>
<organism evidence="2 3">
    <name type="scientific">Paspalum notatum var. saurae</name>
    <dbReference type="NCBI Taxonomy" id="547442"/>
    <lineage>
        <taxon>Eukaryota</taxon>
        <taxon>Viridiplantae</taxon>
        <taxon>Streptophyta</taxon>
        <taxon>Embryophyta</taxon>
        <taxon>Tracheophyta</taxon>
        <taxon>Spermatophyta</taxon>
        <taxon>Magnoliopsida</taxon>
        <taxon>Liliopsida</taxon>
        <taxon>Poales</taxon>
        <taxon>Poaceae</taxon>
        <taxon>PACMAD clade</taxon>
        <taxon>Panicoideae</taxon>
        <taxon>Andropogonodae</taxon>
        <taxon>Paspaleae</taxon>
        <taxon>Paspalinae</taxon>
        <taxon>Paspalum</taxon>
    </lineage>
</organism>
<feature type="compositionally biased region" description="Polar residues" evidence="1">
    <location>
        <begin position="318"/>
        <end position="335"/>
    </location>
</feature>
<reference evidence="2 3" key="1">
    <citation type="submission" date="2024-02" db="EMBL/GenBank/DDBJ databases">
        <title>High-quality chromosome-scale genome assembly of Pensacola bahiagrass (Paspalum notatum Flugge var. saurae).</title>
        <authorList>
            <person name="Vega J.M."/>
            <person name="Podio M."/>
            <person name="Orjuela J."/>
            <person name="Siena L.A."/>
            <person name="Pessino S.C."/>
            <person name="Combes M.C."/>
            <person name="Mariac C."/>
            <person name="Albertini E."/>
            <person name="Pupilli F."/>
            <person name="Ortiz J.P.A."/>
            <person name="Leblanc O."/>
        </authorList>
    </citation>
    <scope>NUCLEOTIDE SEQUENCE [LARGE SCALE GENOMIC DNA]</scope>
    <source>
        <strain evidence="2">R1</strain>
        <tissue evidence="2">Leaf</tissue>
    </source>
</reference>
<protein>
    <recommendedName>
        <fullName evidence="4">ARM repeat superfamily protein</fullName>
    </recommendedName>
</protein>
<dbReference type="InterPro" id="IPR016024">
    <property type="entry name" value="ARM-type_fold"/>
</dbReference>
<feature type="region of interest" description="Disordered" evidence="1">
    <location>
        <begin position="660"/>
        <end position="709"/>
    </location>
</feature>
<dbReference type="PANTHER" id="PTHR46087:SF4">
    <property type="entry name" value="OS07G0205900 PROTEIN"/>
    <property type="match status" value="1"/>
</dbReference>
<evidence type="ECO:0008006" key="4">
    <source>
        <dbReference type="Google" id="ProtNLM"/>
    </source>
</evidence>
<dbReference type="Pfam" id="PF21052">
    <property type="entry name" value="EFR3_ARM"/>
    <property type="match status" value="1"/>
</dbReference>
<feature type="compositionally biased region" description="Basic and acidic residues" evidence="1">
    <location>
        <begin position="742"/>
        <end position="758"/>
    </location>
</feature>
<feature type="region of interest" description="Disordered" evidence="1">
    <location>
        <begin position="727"/>
        <end position="758"/>
    </location>
</feature>
<dbReference type="SUPFAM" id="SSF48371">
    <property type="entry name" value="ARM repeat"/>
    <property type="match status" value="1"/>
</dbReference>
<feature type="compositionally biased region" description="Polar residues" evidence="1">
    <location>
        <begin position="663"/>
        <end position="675"/>
    </location>
</feature>
<dbReference type="InterPro" id="IPR049152">
    <property type="entry name" value="EFR3-like_ARM"/>
</dbReference>
<dbReference type="Proteomes" id="UP001341281">
    <property type="component" value="Chromosome 06"/>
</dbReference>
<feature type="compositionally biased region" description="Basic residues" evidence="1">
    <location>
        <begin position="60"/>
        <end position="77"/>
    </location>
</feature>
<evidence type="ECO:0000313" key="3">
    <source>
        <dbReference type="Proteomes" id="UP001341281"/>
    </source>
</evidence>
<dbReference type="PANTHER" id="PTHR46087">
    <property type="entry name" value="PUTATIVE, EXPRESSED-RELATED"/>
    <property type="match status" value="1"/>
</dbReference>
<feature type="region of interest" description="Disordered" evidence="1">
    <location>
        <begin position="1101"/>
        <end position="1133"/>
    </location>
</feature>
<dbReference type="AlphaFoldDB" id="A0AAQ3WYP3"/>